<sequence length="318" mass="36228">MHGDPMPIIIANTYAFGGQDFDIQKAYKHMKQGACVPGTFAQDVEVRPGLSNYIKKGIENASLCLEYASADYAIGQFALQALHERQEATSFINRSYNWKNLYDPSTRWLRSRHTHDLSWKNPDHDWREATKENYFWMVPHDLTTLIDTIGGKQAACARLDSLFVRLDAGYDDHYFAAGNEPNFQVPWIYNWTNRPYKTSETVHRILNEMYTSQPTGLPGNDDCGSMGSWYVFASIGLYPMIPGVAGFSISAPYFEDITLHLPKGKLQIRGGGISKPYIQSLEINGSRVKLTWIEWKDIQSGASIKFKTDRRINHKWGL</sequence>
<dbReference type="Gene3D" id="3.30.2080.10">
    <property type="entry name" value="GH92 mannosidase domain"/>
    <property type="match status" value="1"/>
</dbReference>
<name>W4URN7_9BACE</name>
<dbReference type="AlphaFoldDB" id="W4URN7"/>
<dbReference type="Proteomes" id="UP000019131">
    <property type="component" value="Unassembled WGS sequence"/>
</dbReference>
<accession>W4URN7</accession>
<feature type="domain" description="Glycosyl hydrolase family 92" evidence="1">
    <location>
        <begin position="1"/>
        <end position="307"/>
    </location>
</feature>
<evidence type="ECO:0000259" key="1">
    <source>
        <dbReference type="Pfam" id="PF07971"/>
    </source>
</evidence>
<comment type="caution">
    <text evidence="2">The sequence shown here is derived from an EMBL/GenBank/DDBJ whole genome shotgun (WGS) entry which is preliminary data.</text>
</comment>
<dbReference type="InterPro" id="IPR012939">
    <property type="entry name" value="Glyco_hydro_92"/>
</dbReference>
<dbReference type="PANTHER" id="PTHR12143:SF39">
    <property type="entry name" value="SECRETED PROTEIN"/>
    <property type="match status" value="1"/>
</dbReference>
<evidence type="ECO:0000313" key="3">
    <source>
        <dbReference type="Proteomes" id="UP000019131"/>
    </source>
</evidence>
<evidence type="ECO:0000313" key="2">
    <source>
        <dbReference type="EMBL" id="GAE83184.1"/>
    </source>
</evidence>
<dbReference type="Gene3D" id="1.20.1610.10">
    <property type="entry name" value="alpha-1,2-mannosidases domains"/>
    <property type="match status" value="1"/>
</dbReference>
<proteinExistence type="predicted"/>
<dbReference type="Gene3D" id="1.20.1050.60">
    <property type="entry name" value="alpha-1,2-mannosidase"/>
    <property type="match status" value="1"/>
</dbReference>
<organism evidence="2 3">
    <name type="scientific">Bacteroides reticulotermitis JCM 10512</name>
    <dbReference type="NCBI Taxonomy" id="1445607"/>
    <lineage>
        <taxon>Bacteria</taxon>
        <taxon>Pseudomonadati</taxon>
        <taxon>Bacteroidota</taxon>
        <taxon>Bacteroidia</taxon>
        <taxon>Bacteroidales</taxon>
        <taxon>Bacteroidaceae</taxon>
        <taxon>Bacteroides</taxon>
    </lineage>
</organism>
<keyword evidence="3" id="KW-1185">Reference proteome</keyword>
<dbReference type="GO" id="GO:0006516">
    <property type="term" value="P:glycoprotein catabolic process"/>
    <property type="evidence" value="ECO:0007669"/>
    <property type="project" value="TreeGrafter"/>
</dbReference>
<dbReference type="InterPro" id="IPR050883">
    <property type="entry name" value="PNGase"/>
</dbReference>
<dbReference type="GO" id="GO:0000224">
    <property type="term" value="F:peptide-N4-(N-acetyl-beta-glucosaminyl)asparagine amidase activity"/>
    <property type="evidence" value="ECO:0007669"/>
    <property type="project" value="TreeGrafter"/>
</dbReference>
<dbReference type="Pfam" id="PF07971">
    <property type="entry name" value="Glyco_hydro_92"/>
    <property type="match status" value="1"/>
</dbReference>
<dbReference type="PANTHER" id="PTHR12143">
    <property type="entry name" value="PEPTIDE N-GLYCANASE PNGASE -RELATED"/>
    <property type="match status" value="1"/>
</dbReference>
<gene>
    <name evidence="2" type="ORF">JCM10512_1440</name>
</gene>
<dbReference type="STRING" id="1445607.JCM10512_1440"/>
<reference evidence="2 3" key="1">
    <citation type="journal article" date="2014" name="Genome Announc.">
        <title>Draft Genome Sequence of Bacteroides reticulotermitis Strain JCM 10512T, Isolated from the Gut of a Termite.</title>
        <authorList>
            <person name="Yuki M."/>
            <person name="Oshima K."/>
            <person name="Suda W."/>
            <person name="Sakamoto M."/>
            <person name="Iida T."/>
            <person name="Hattori M."/>
            <person name="Ohkuma M."/>
        </authorList>
    </citation>
    <scope>NUCLEOTIDE SEQUENCE [LARGE SCALE GENOMIC DNA]</scope>
    <source>
        <strain evidence="2 3">JCM 10512</strain>
    </source>
</reference>
<protein>
    <recommendedName>
        <fullName evidence="1">Glycosyl hydrolase family 92 domain-containing protein</fullName>
    </recommendedName>
</protein>
<dbReference type="GO" id="GO:0005829">
    <property type="term" value="C:cytosol"/>
    <property type="evidence" value="ECO:0007669"/>
    <property type="project" value="TreeGrafter"/>
</dbReference>
<dbReference type="EMBL" id="BAIV01000007">
    <property type="protein sequence ID" value="GAE83184.1"/>
    <property type="molecule type" value="Genomic_DNA"/>
</dbReference>